<proteinExistence type="inferred from homology"/>
<evidence type="ECO:0000313" key="12">
    <source>
        <dbReference type="EMBL" id="KAL0635071.1"/>
    </source>
</evidence>
<reference evidence="12 13" key="1">
    <citation type="submission" date="2024-02" db="EMBL/GenBank/DDBJ databases">
        <title>Discinaceae phylogenomics.</title>
        <authorList>
            <person name="Dirks A.C."/>
            <person name="James T.Y."/>
        </authorList>
    </citation>
    <scope>NUCLEOTIDE SEQUENCE [LARGE SCALE GENOMIC DNA]</scope>
    <source>
        <strain evidence="12 13">ACD0624</strain>
    </source>
</reference>
<evidence type="ECO:0000256" key="2">
    <source>
        <dbReference type="ARBA" id="ARBA00004801"/>
    </source>
</evidence>
<dbReference type="EMBL" id="JBBBZM010000078">
    <property type="protein sequence ID" value="KAL0635071.1"/>
    <property type="molecule type" value="Genomic_DNA"/>
</dbReference>
<evidence type="ECO:0000256" key="7">
    <source>
        <dbReference type="ARBA" id="ARBA00022741"/>
    </source>
</evidence>
<comment type="catalytic activity">
    <reaction evidence="10">
        <text>adenosine + ATP = AMP + ADP + H(+)</text>
        <dbReference type="Rhea" id="RHEA:20824"/>
        <dbReference type="ChEBI" id="CHEBI:15378"/>
        <dbReference type="ChEBI" id="CHEBI:16335"/>
        <dbReference type="ChEBI" id="CHEBI:30616"/>
        <dbReference type="ChEBI" id="CHEBI:456215"/>
        <dbReference type="ChEBI" id="CHEBI:456216"/>
        <dbReference type="EC" id="2.7.1.20"/>
    </reaction>
</comment>
<dbReference type="Pfam" id="PF00294">
    <property type="entry name" value="PfkB"/>
    <property type="match status" value="1"/>
</dbReference>
<dbReference type="PRINTS" id="PR00989">
    <property type="entry name" value="ADENOKINASE"/>
</dbReference>
<evidence type="ECO:0000256" key="10">
    <source>
        <dbReference type="RuleBase" id="RU368116"/>
    </source>
</evidence>
<keyword evidence="10" id="KW-0460">Magnesium</keyword>
<dbReference type="Proteomes" id="UP001447188">
    <property type="component" value="Unassembled WGS sequence"/>
</dbReference>
<evidence type="ECO:0000256" key="9">
    <source>
        <dbReference type="ARBA" id="ARBA00022840"/>
    </source>
</evidence>
<evidence type="ECO:0000256" key="5">
    <source>
        <dbReference type="ARBA" id="ARBA00022679"/>
    </source>
</evidence>
<evidence type="ECO:0000259" key="11">
    <source>
        <dbReference type="Pfam" id="PF00294"/>
    </source>
</evidence>
<evidence type="ECO:0000256" key="6">
    <source>
        <dbReference type="ARBA" id="ARBA00022726"/>
    </source>
</evidence>
<evidence type="ECO:0000256" key="4">
    <source>
        <dbReference type="ARBA" id="ARBA00012119"/>
    </source>
</evidence>
<comment type="pathway">
    <text evidence="2 10">Purine metabolism; AMP biosynthesis via salvage pathway; AMP from adenosine: step 1/1.</text>
</comment>
<evidence type="ECO:0000256" key="3">
    <source>
        <dbReference type="ARBA" id="ARBA00010688"/>
    </source>
</evidence>
<dbReference type="PROSITE" id="PS00584">
    <property type="entry name" value="PFKB_KINASES_2"/>
    <property type="match status" value="1"/>
</dbReference>
<dbReference type="PANTHER" id="PTHR45769:SF3">
    <property type="entry name" value="ADENOSINE KINASE"/>
    <property type="match status" value="1"/>
</dbReference>
<keyword evidence="13" id="KW-1185">Reference proteome</keyword>
<dbReference type="GO" id="GO:0004001">
    <property type="term" value="F:adenosine kinase activity"/>
    <property type="evidence" value="ECO:0007669"/>
    <property type="project" value="UniProtKB-EC"/>
</dbReference>
<evidence type="ECO:0000256" key="1">
    <source>
        <dbReference type="ARBA" id="ARBA00001946"/>
    </source>
</evidence>
<dbReference type="PANTHER" id="PTHR45769">
    <property type="entry name" value="ADENOSINE KINASE"/>
    <property type="match status" value="1"/>
</dbReference>
<keyword evidence="5 10" id="KW-0808">Transferase</keyword>
<comment type="caution">
    <text evidence="12">The sequence shown here is derived from an EMBL/GenBank/DDBJ whole genome shotgun (WGS) entry which is preliminary data.</text>
</comment>
<dbReference type="EC" id="2.7.1.20" evidence="4 10"/>
<dbReference type="InterPro" id="IPR011611">
    <property type="entry name" value="PfkB_dom"/>
</dbReference>
<evidence type="ECO:0000256" key="8">
    <source>
        <dbReference type="ARBA" id="ARBA00022777"/>
    </source>
</evidence>
<accession>A0ABR3GGT5</accession>
<keyword evidence="9 10" id="KW-0067">ATP-binding</keyword>
<dbReference type="InterPro" id="IPR029056">
    <property type="entry name" value="Ribokinase-like"/>
</dbReference>
<comment type="similarity">
    <text evidence="3 10">Belongs to the carbohydrate kinase PfkB family.</text>
</comment>
<dbReference type="SUPFAM" id="SSF53613">
    <property type="entry name" value="Ribokinase-like"/>
    <property type="match status" value="1"/>
</dbReference>
<keyword evidence="8 10" id="KW-0418">Kinase</keyword>
<keyword evidence="6 10" id="KW-0660">Purine salvage</keyword>
<protein>
    <recommendedName>
        <fullName evidence="4 10">Adenosine kinase</fullName>
        <shortName evidence="10">AK</shortName>
        <ecNumber evidence="4 10">2.7.1.20</ecNumber>
    </recommendedName>
    <alternativeName>
        <fullName evidence="10">Adenosine 5'-phosphotransferase</fullName>
    </alternativeName>
</protein>
<dbReference type="CDD" id="cd01168">
    <property type="entry name" value="adenosine_kinase"/>
    <property type="match status" value="1"/>
</dbReference>
<feature type="domain" description="Carbohydrate kinase PfkB" evidence="11">
    <location>
        <begin position="27"/>
        <end position="356"/>
    </location>
</feature>
<gene>
    <name evidence="12" type="primary">ADO1</name>
    <name evidence="12" type="ORF">Q9L58_006000</name>
</gene>
<evidence type="ECO:0000313" key="13">
    <source>
        <dbReference type="Proteomes" id="UP001447188"/>
    </source>
</evidence>
<name>A0ABR3GGT5_9PEZI</name>
<dbReference type="Gene3D" id="3.30.1110.10">
    <property type="match status" value="1"/>
</dbReference>
<dbReference type="InterPro" id="IPR002173">
    <property type="entry name" value="Carboh/pur_kinase_PfkB_CS"/>
</dbReference>
<sequence>MSGYPLLCLGNPLLDIQANGDKALLNKYELKSNDAILADEKHRFLYDDLTTKYHPKYLAGGAAQNSARGAQYALPPKSVVYVGCIGKDAFGEQVNDACVKEGVLTKYRIDEDQLTGRCGVIITGLDRSMVTDLGAANHYKLEHLKSPEIWAYVEGAKIFYVGGFHLTVCVPAILALGEHAAETNKVFSMNLSAPFIPQFFKDQLDSVIPYCDYLIGNESEAIAYAESHNLDVSLPTPAIVTTTNSPTQSKDITAIAKAIAALPKKNTSRPRTVVITQGTEPTIVVVGGAEPIVASYPVRPVSSKDIVDTNGAGDAFAGGFLAALVQGNELKTAVDMGHWLASWGIRELGPAYPAEKKLYSEST</sequence>
<dbReference type="InterPro" id="IPR001805">
    <property type="entry name" value="Adenokinase"/>
</dbReference>
<dbReference type="Gene3D" id="3.40.1190.20">
    <property type="match status" value="1"/>
</dbReference>
<comment type="function">
    <text evidence="10">ATP dependent phosphorylation of adenosine and other related nucleoside analogs to monophosphate derivatives.</text>
</comment>
<keyword evidence="7 10" id="KW-0547">Nucleotide-binding</keyword>
<organism evidence="12 13">
    <name type="scientific">Discina gigas</name>
    <dbReference type="NCBI Taxonomy" id="1032678"/>
    <lineage>
        <taxon>Eukaryota</taxon>
        <taxon>Fungi</taxon>
        <taxon>Dikarya</taxon>
        <taxon>Ascomycota</taxon>
        <taxon>Pezizomycotina</taxon>
        <taxon>Pezizomycetes</taxon>
        <taxon>Pezizales</taxon>
        <taxon>Discinaceae</taxon>
        <taxon>Discina</taxon>
    </lineage>
</organism>
<comment type="cofactor">
    <cofactor evidence="1 10">
        <name>Mg(2+)</name>
        <dbReference type="ChEBI" id="CHEBI:18420"/>
    </cofactor>
</comment>